<dbReference type="CDD" id="cd01166">
    <property type="entry name" value="KdgK"/>
    <property type="match status" value="1"/>
</dbReference>
<evidence type="ECO:0000313" key="5">
    <source>
        <dbReference type="EMBL" id="GGN96937.1"/>
    </source>
</evidence>
<proteinExistence type="inferred from homology"/>
<comment type="caution">
    <text evidence="5">The sequence shown here is derived from an EMBL/GenBank/DDBJ whole genome shotgun (WGS) entry which is preliminary data.</text>
</comment>
<dbReference type="Proteomes" id="UP000658127">
    <property type="component" value="Unassembled WGS sequence"/>
</dbReference>
<dbReference type="EMBL" id="BMNE01000010">
    <property type="protein sequence ID" value="GGN96937.1"/>
    <property type="molecule type" value="Genomic_DNA"/>
</dbReference>
<dbReference type="Gene3D" id="3.40.1190.20">
    <property type="match status" value="1"/>
</dbReference>
<gene>
    <name evidence="5" type="primary">kdgK</name>
    <name evidence="5" type="ORF">GCM10011610_62410</name>
</gene>
<evidence type="ECO:0000256" key="1">
    <source>
        <dbReference type="ARBA" id="ARBA00010688"/>
    </source>
</evidence>
<evidence type="ECO:0000313" key="6">
    <source>
        <dbReference type="Proteomes" id="UP000658127"/>
    </source>
</evidence>
<dbReference type="InterPro" id="IPR052700">
    <property type="entry name" value="Carb_kinase_PfkB-like"/>
</dbReference>
<evidence type="ECO:0000259" key="4">
    <source>
        <dbReference type="Pfam" id="PF00294"/>
    </source>
</evidence>
<dbReference type="InterPro" id="IPR029056">
    <property type="entry name" value="Ribokinase-like"/>
</dbReference>
<dbReference type="GO" id="GO:0016301">
    <property type="term" value="F:kinase activity"/>
    <property type="evidence" value="ECO:0007669"/>
    <property type="project" value="UniProtKB-KW"/>
</dbReference>
<keyword evidence="3 5" id="KW-0418">Kinase</keyword>
<evidence type="ECO:0000256" key="2">
    <source>
        <dbReference type="ARBA" id="ARBA00022679"/>
    </source>
</evidence>
<comment type="similarity">
    <text evidence="1">Belongs to the carbohydrate kinase PfkB family.</text>
</comment>
<dbReference type="Pfam" id="PF00294">
    <property type="entry name" value="PfkB"/>
    <property type="match status" value="1"/>
</dbReference>
<sequence length="378" mass="40019">MHNVQRWLHCMFMLVIVHLDDSDRKHERANKVTQATAATPRAVTVGEGLAVLVARPGPLEQSAQFDRSAGGAEANVAMVLTQLGISAAWLSRVGDDGFGRYLVTQLAAQGVDVDAVAVDPVRPTGVYIKERGSGSGAPHDLPAHASRMHYYRAGSAASALSPADLAPRAAAGLLDRTDLVHFTGITPALSESANELTRTLIALPRRGRLVSFDLNYRPALWGSRVEKAADELAAHVRGADVVLLGADEAEEIFGTGDPAALRALFPEPAQLIVKNDKHTVTGFDGDAFVDVPALALDITERIGAGDAFAGGYLAALLHGADLRTRLRYGHLCAAAALTATGDVAKLPPAQDIRRLAALPETEWTGLRYPDALDGTISR</sequence>
<feature type="domain" description="Carbohydrate kinase PfkB" evidence="4">
    <location>
        <begin position="58"/>
        <end position="346"/>
    </location>
</feature>
<dbReference type="PANTHER" id="PTHR43320:SF2">
    <property type="entry name" value="2-DEHYDRO-3-DEOXYGLUCONOKINASE_2-DEHYDRO-3-DEOXYGALACTONOKINASE"/>
    <property type="match status" value="1"/>
</dbReference>
<keyword evidence="2" id="KW-0808">Transferase</keyword>
<protein>
    <submittedName>
        <fullName evidence="5">Sugar kinase</fullName>
    </submittedName>
</protein>
<accession>A0ABQ2L093</accession>
<dbReference type="InterPro" id="IPR011611">
    <property type="entry name" value="PfkB_dom"/>
</dbReference>
<keyword evidence="6" id="KW-1185">Reference proteome</keyword>
<dbReference type="PANTHER" id="PTHR43320">
    <property type="entry name" value="SUGAR KINASE"/>
    <property type="match status" value="1"/>
</dbReference>
<reference evidence="6" key="1">
    <citation type="journal article" date="2019" name="Int. J. Syst. Evol. Microbiol.">
        <title>The Global Catalogue of Microorganisms (GCM) 10K type strain sequencing project: providing services to taxonomists for standard genome sequencing and annotation.</title>
        <authorList>
            <consortium name="The Broad Institute Genomics Platform"/>
            <consortium name="The Broad Institute Genome Sequencing Center for Infectious Disease"/>
            <person name="Wu L."/>
            <person name="Ma J."/>
        </authorList>
    </citation>
    <scope>NUCLEOTIDE SEQUENCE [LARGE SCALE GENOMIC DNA]</scope>
    <source>
        <strain evidence="6">CGMCC 4.7329</strain>
    </source>
</reference>
<dbReference type="SUPFAM" id="SSF53613">
    <property type="entry name" value="Ribokinase-like"/>
    <property type="match status" value="1"/>
</dbReference>
<evidence type="ECO:0000256" key="3">
    <source>
        <dbReference type="ARBA" id="ARBA00022777"/>
    </source>
</evidence>
<organism evidence="5 6">
    <name type="scientific">Nocardia rhizosphaerihabitans</name>
    <dbReference type="NCBI Taxonomy" id="1691570"/>
    <lineage>
        <taxon>Bacteria</taxon>
        <taxon>Bacillati</taxon>
        <taxon>Actinomycetota</taxon>
        <taxon>Actinomycetes</taxon>
        <taxon>Mycobacteriales</taxon>
        <taxon>Nocardiaceae</taxon>
        <taxon>Nocardia</taxon>
    </lineage>
</organism>
<name>A0ABQ2L093_9NOCA</name>